<organism evidence="1 2">
    <name type="scientific">Lacticaseibacillus pabuli</name>
    <dbReference type="NCBI Taxonomy" id="3025672"/>
    <lineage>
        <taxon>Bacteria</taxon>
        <taxon>Bacillati</taxon>
        <taxon>Bacillota</taxon>
        <taxon>Bacilli</taxon>
        <taxon>Lactobacillales</taxon>
        <taxon>Lactobacillaceae</taxon>
        <taxon>Lacticaseibacillus</taxon>
    </lineage>
</organism>
<reference evidence="1 2" key="1">
    <citation type="submission" date="2023-02" db="EMBL/GenBank/DDBJ databases">
        <title>Genome sequence of Lacticaseibacillus sp. KACC 23028.</title>
        <authorList>
            <person name="Kim S."/>
            <person name="Heo J."/>
            <person name="Kwon S.-W."/>
        </authorList>
    </citation>
    <scope>NUCLEOTIDE SEQUENCE [LARGE SCALE GENOMIC DNA]</scope>
    <source>
        <strain evidence="1 2">KACC 23028</strain>
    </source>
</reference>
<evidence type="ECO:0000313" key="1">
    <source>
        <dbReference type="EMBL" id="WDF83073.1"/>
    </source>
</evidence>
<sequence length="534" mass="58974">MITLIPDFSDVIRPLALDETLNLARVFMANGQAFTVASTAMQPYWRGQLHDAGLFESPRWNAFDAIQDVQEVDGIPLTMNQLGMPTALNVTYLPNQASFFDGMTLYATVALTEAGYVDTVTFPEQDGVVQVDQYDDRGFRTWRTWRRNGKLLRRSWYTADGRLVMTQQADDHVEIATGEQGRFMQAVYPDMCHLVAEIVDRAIAQGTLAQPIIATASAELADLRALLQAPTSLKLLAAPDNPRLGVLKAHLAQFSAADELIVPTVADEERVTNLIKQLHLTGTPQLRYIPTYATTLSLGISNELSMQMIAWNVGDLDQDTLRAMYKAQLSQLRQHDDRSMTIVVANEDQQTWLNEQTAAWARKALQVDMSSDDYQKAAEYRHALATHTLMVDMAQAMQPLVASDKWPGLMAAMDFLDRVQILPAMSPDDWQGLMQTARIYVDTGSRPVLALQVAAVSAGVPQIIMTPSDLVIAGGNGRVVANQGELTTAITYYLATLAHWNEALVVSADQIEKYAASNIMAAWQEVIGDGKAVR</sequence>
<dbReference type="EMBL" id="CP117884">
    <property type="protein sequence ID" value="WDF83073.1"/>
    <property type="molecule type" value="Genomic_DNA"/>
</dbReference>
<dbReference type="InterPro" id="IPR022372">
    <property type="entry name" value="Accessory_SS_Asp1"/>
</dbReference>
<protein>
    <submittedName>
        <fullName evidence="1">Accessory Sec system protein Asp1</fullName>
    </submittedName>
</protein>
<dbReference type="Proteomes" id="UP001220377">
    <property type="component" value="Chromosome"/>
</dbReference>
<gene>
    <name evidence="1" type="primary">asp1</name>
    <name evidence="1" type="ORF">PQ472_02245</name>
</gene>
<dbReference type="Pfam" id="PF16993">
    <property type="entry name" value="Asp1"/>
    <property type="match status" value="1"/>
</dbReference>
<dbReference type="NCBIfam" id="TIGR03713">
    <property type="entry name" value="acc_sec_asp1"/>
    <property type="match status" value="1"/>
</dbReference>
<dbReference type="SUPFAM" id="SSF53756">
    <property type="entry name" value="UDP-Glycosyltransferase/glycogen phosphorylase"/>
    <property type="match status" value="1"/>
</dbReference>
<name>A0ABY7WSB1_9LACO</name>
<evidence type="ECO:0000313" key="2">
    <source>
        <dbReference type="Proteomes" id="UP001220377"/>
    </source>
</evidence>
<dbReference type="RefSeq" id="WP_274260977.1">
    <property type="nucleotide sequence ID" value="NZ_CP117884.1"/>
</dbReference>
<proteinExistence type="predicted"/>
<accession>A0ABY7WSB1</accession>
<keyword evidence="2" id="KW-1185">Reference proteome</keyword>